<dbReference type="OrthoDB" id="9792800at2"/>
<dbReference type="eggNOG" id="COG1106">
    <property type="taxonomic scope" value="Bacteria"/>
</dbReference>
<dbReference type="PANTHER" id="PTHR43581:SF4">
    <property type="entry name" value="ATP_GTP PHOSPHATASE"/>
    <property type="match status" value="1"/>
</dbReference>
<dbReference type="Pfam" id="PF13304">
    <property type="entry name" value="AAA_21"/>
    <property type="match status" value="1"/>
</dbReference>
<feature type="domain" description="ATPase AAA-type core" evidence="2">
    <location>
        <begin position="198"/>
        <end position="321"/>
    </location>
</feature>
<dbReference type="STRING" id="926562.Oweho_1200"/>
<dbReference type="AlphaFoldDB" id="G8R615"/>
<dbReference type="InterPro" id="IPR027417">
    <property type="entry name" value="P-loop_NTPase"/>
</dbReference>
<evidence type="ECO:0000313" key="3">
    <source>
        <dbReference type="EMBL" id="AEV32205.1"/>
    </source>
</evidence>
<evidence type="ECO:0000313" key="4">
    <source>
        <dbReference type="Proteomes" id="UP000005631"/>
    </source>
</evidence>
<sequence>MYLKEFYIDNFRGYRKFKIKTDSNTNILTGVNNSGKTTILEAISLWNEIFSHLVILARKRDRNLNIFSGDYRFGKKGQNYIDYREINSVRSFGYKDIFYNLNNRATIKLSAKVYFNDTNEIEIGFIMKEANGNNYNVYLDNHDNFDFRSFNTQFRNPPQCIGCYFSTPVATIPSFEEFAIAPKIKEGIKIRQSSLFFRNRLFNLSKGDDFADFKSNLSRILYNETDCIDFNIKGDKSNDIYVSIDINIKNSGLRNISLLGSGTIQIIEILLHLYESKKELNIILLDEPDSHIHRDIQKRLLSFLKLSDVQVFLTTHNESLIRSANPNNLFFVDEEVSSTTPTIIEAIGKIKLPQRKIGIESSHHSKIINQIGSETSLDILNALEADKIIFVEGVDDSEYIQKLMDVKRIDKECVFWSFGGLDNLLSKIKHYKEFFESLGSNQSIWDKCSIIIDADFMTDTQKEKLKNELKNKLGISVFIWKSYTIEGTILLDDTKLEQLITMECSKQAVSKNQLEIKGSIANAIAEIKTEKLRLLNNDADLGRRVTGQIESRIKNLDDNLNIPRRRVYDNVTLPNLFNHYRIFSTQELNSNRVSHICNKEDVEKILESIYVELSLVKNPVFINYFSSVLNTVDFSSINSEWQELLDFIGE</sequence>
<gene>
    <name evidence="3" type="ordered locus">Oweho_1200</name>
</gene>
<reference evidence="3 4" key="1">
    <citation type="journal article" date="2012" name="Stand. Genomic Sci.">
        <title>Genome sequence of the orange-pigmented seawater bacterium Owenweeksia hongkongensis type strain (UST20020801(T)).</title>
        <authorList>
            <person name="Riedel T."/>
            <person name="Held B."/>
            <person name="Nolan M."/>
            <person name="Lucas S."/>
            <person name="Lapidus A."/>
            <person name="Tice H."/>
            <person name="Del Rio T.G."/>
            <person name="Cheng J.F."/>
            <person name="Han C."/>
            <person name="Tapia R."/>
            <person name="Goodwin L.A."/>
            <person name="Pitluck S."/>
            <person name="Liolios K."/>
            <person name="Mavromatis K."/>
            <person name="Pagani I."/>
            <person name="Ivanova N."/>
            <person name="Mikhailova N."/>
            <person name="Pati A."/>
            <person name="Chen A."/>
            <person name="Palaniappan K."/>
            <person name="Rohde M."/>
            <person name="Tindall B.J."/>
            <person name="Detter J.C."/>
            <person name="Goker M."/>
            <person name="Woyke T."/>
            <person name="Bristow J."/>
            <person name="Eisen J.A."/>
            <person name="Markowitz V."/>
            <person name="Hugenholtz P."/>
            <person name="Klenk H.P."/>
            <person name="Kyrpides N.C."/>
        </authorList>
    </citation>
    <scope>NUCLEOTIDE SEQUENCE</scope>
    <source>
        <strain evidence="4">DSM 17368 / JCM 12287 / NRRL B-23963</strain>
    </source>
</reference>
<dbReference type="GO" id="GO:0016887">
    <property type="term" value="F:ATP hydrolysis activity"/>
    <property type="evidence" value="ECO:0007669"/>
    <property type="project" value="InterPro"/>
</dbReference>
<evidence type="ECO:0000259" key="1">
    <source>
        <dbReference type="Pfam" id="PF13175"/>
    </source>
</evidence>
<dbReference type="GO" id="GO:0005524">
    <property type="term" value="F:ATP binding"/>
    <property type="evidence" value="ECO:0007669"/>
    <property type="project" value="InterPro"/>
</dbReference>
<dbReference type="InterPro" id="IPR003959">
    <property type="entry name" value="ATPase_AAA_core"/>
</dbReference>
<dbReference type="HOGENOM" id="CLU_423216_0_0_10"/>
<dbReference type="eggNOG" id="COG3593">
    <property type="taxonomic scope" value="Bacteria"/>
</dbReference>
<organism evidence="3 4">
    <name type="scientific">Owenweeksia hongkongensis (strain DSM 17368 / CIP 108786 / JCM 12287 / NRRL B-23963 / UST20020801)</name>
    <dbReference type="NCBI Taxonomy" id="926562"/>
    <lineage>
        <taxon>Bacteria</taxon>
        <taxon>Pseudomonadati</taxon>
        <taxon>Bacteroidota</taxon>
        <taxon>Flavobacteriia</taxon>
        <taxon>Flavobacteriales</taxon>
        <taxon>Owenweeksiaceae</taxon>
        <taxon>Owenweeksia</taxon>
    </lineage>
</organism>
<dbReference type="SUPFAM" id="SSF52540">
    <property type="entry name" value="P-loop containing nucleoside triphosphate hydrolases"/>
    <property type="match status" value="1"/>
</dbReference>
<accession>G8R615</accession>
<protein>
    <submittedName>
        <fullName evidence="3">Uncharacterized protein</fullName>
    </submittedName>
</protein>
<dbReference type="InterPro" id="IPR041685">
    <property type="entry name" value="AAA_GajA/Old/RecF-like"/>
</dbReference>
<dbReference type="PANTHER" id="PTHR43581">
    <property type="entry name" value="ATP/GTP PHOSPHATASE"/>
    <property type="match status" value="1"/>
</dbReference>
<dbReference type="Gene3D" id="3.40.50.300">
    <property type="entry name" value="P-loop containing nucleotide triphosphate hydrolases"/>
    <property type="match status" value="1"/>
</dbReference>
<dbReference type="Pfam" id="PF13175">
    <property type="entry name" value="AAA_15"/>
    <property type="match status" value="1"/>
</dbReference>
<feature type="domain" description="Endonuclease GajA/Old nuclease/RecF-like AAA" evidence="1">
    <location>
        <begin position="1"/>
        <end position="148"/>
    </location>
</feature>
<dbReference type="Proteomes" id="UP000005631">
    <property type="component" value="Chromosome"/>
</dbReference>
<dbReference type="RefSeq" id="WP_014201565.1">
    <property type="nucleotide sequence ID" value="NC_016599.1"/>
</dbReference>
<evidence type="ECO:0000259" key="2">
    <source>
        <dbReference type="Pfam" id="PF13304"/>
    </source>
</evidence>
<dbReference type="EMBL" id="CP003156">
    <property type="protein sequence ID" value="AEV32205.1"/>
    <property type="molecule type" value="Genomic_DNA"/>
</dbReference>
<proteinExistence type="predicted"/>
<dbReference type="InterPro" id="IPR051396">
    <property type="entry name" value="Bact_Antivir_Def_Nuclease"/>
</dbReference>
<dbReference type="KEGG" id="oho:Oweho_1200"/>
<name>G8R615_OWEHD</name>
<keyword evidence="4" id="KW-1185">Reference proteome</keyword>
<dbReference type="PATRIC" id="fig|926562.3.peg.1213"/>